<evidence type="ECO:0000256" key="1">
    <source>
        <dbReference type="SAM" id="Phobius"/>
    </source>
</evidence>
<evidence type="ECO:0000313" key="3">
    <source>
        <dbReference type="Proteomes" id="UP000478052"/>
    </source>
</evidence>
<keyword evidence="3" id="KW-1185">Reference proteome</keyword>
<evidence type="ECO:0000313" key="2">
    <source>
        <dbReference type="EMBL" id="KAF0764555.1"/>
    </source>
</evidence>
<comment type="caution">
    <text evidence="2">The sequence shown here is derived from an EMBL/GenBank/DDBJ whole genome shotgun (WGS) entry which is preliminary data.</text>
</comment>
<feature type="transmembrane region" description="Helical" evidence="1">
    <location>
        <begin position="20"/>
        <end position="42"/>
    </location>
</feature>
<dbReference type="EMBL" id="VUJU01001603">
    <property type="protein sequence ID" value="KAF0764555.1"/>
    <property type="molecule type" value="Genomic_DNA"/>
</dbReference>
<proteinExistence type="predicted"/>
<sequence>MIHTAPNVQQSGTHLPLNDFIFYLSTYRLLYIIKLIIFFFTFGSINSTEHDINSLNLALAIPQHLYKINSH</sequence>
<dbReference type="AlphaFoldDB" id="A0A6G0Z1R1"/>
<keyword evidence="1" id="KW-1133">Transmembrane helix</keyword>
<keyword evidence="1" id="KW-0812">Transmembrane</keyword>
<accession>A0A6G0Z1R1</accession>
<dbReference type="Proteomes" id="UP000478052">
    <property type="component" value="Unassembled WGS sequence"/>
</dbReference>
<reference evidence="2 3" key="1">
    <citation type="submission" date="2019-08" db="EMBL/GenBank/DDBJ databases">
        <title>Whole genome of Aphis craccivora.</title>
        <authorList>
            <person name="Voronova N.V."/>
            <person name="Shulinski R.S."/>
            <person name="Bandarenka Y.V."/>
            <person name="Zhorov D.G."/>
            <person name="Warner D."/>
        </authorList>
    </citation>
    <scope>NUCLEOTIDE SEQUENCE [LARGE SCALE GENOMIC DNA]</scope>
    <source>
        <strain evidence="2">180601</strain>
        <tissue evidence="2">Whole Body</tissue>
    </source>
</reference>
<name>A0A6G0Z1R1_APHCR</name>
<protein>
    <submittedName>
        <fullName evidence="2">Uncharacterized protein</fullName>
    </submittedName>
</protein>
<organism evidence="2 3">
    <name type="scientific">Aphis craccivora</name>
    <name type="common">Cowpea aphid</name>
    <dbReference type="NCBI Taxonomy" id="307492"/>
    <lineage>
        <taxon>Eukaryota</taxon>
        <taxon>Metazoa</taxon>
        <taxon>Ecdysozoa</taxon>
        <taxon>Arthropoda</taxon>
        <taxon>Hexapoda</taxon>
        <taxon>Insecta</taxon>
        <taxon>Pterygota</taxon>
        <taxon>Neoptera</taxon>
        <taxon>Paraneoptera</taxon>
        <taxon>Hemiptera</taxon>
        <taxon>Sternorrhyncha</taxon>
        <taxon>Aphidomorpha</taxon>
        <taxon>Aphidoidea</taxon>
        <taxon>Aphididae</taxon>
        <taxon>Aphidini</taxon>
        <taxon>Aphis</taxon>
        <taxon>Aphis</taxon>
    </lineage>
</organism>
<gene>
    <name evidence="2" type="ORF">FWK35_00003117</name>
</gene>
<keyword evidence="1" id="KW-0472">Membrane</keyword>